<feature type="region of interest" description="Disordered" evidence="2">
    <location>
        <begin position="1"/>
        <end position="28"/>
    </location>
</feature>
<sequence>MNVQEKTSENSQELAQESNVVVSENNSPVNNAVTVQADEKVEVTFGNEVSDDEEEEEQQKEDLSKYTVVDHLDEDDPVKGQEFCLFSFLSPEGIMNCNVRAVKFRGAYPTMEAAEKAARELEKKDKYFKIFIGDSGKWLDFDPPVSRVEREMSSNKEHQKILDAQRKQRMDKINTLAGKHKENIDKKDSGKKERIDEAKKAGAASDAVEKQKSKKQEKQEKQEERRAQLPTRSSALEKTKDRLRKRLADSQNKKQLDQLAKEDVAQANSLPAVSASGQVNQNKLDEKIKVVNKASAELEEKKAKLEEADKNIANIKQLLEKRRAQK</sequence>
<gene>
    <name evidence="3" type="ORF">YASMINEVIRUS_574</name>
</gene>
<feature type="compositionally biased region" description="Basic and acidic residues" evidence="2">
    <location>
        <begin position="207"/>
        <end position="227"/>
    </location>
</feature>
<feature type="coiled-coil region" evidence="1">
    <location>
        <begin position="281"/>
        <end position="325"/>
    </location>
</feature>
<reference evidence="3 4" key="1">
    <citation type="submission" date="2018-10" db="EMBL/GenBank/DDBJ databases">
        <authorList>
            <consortium name="IHU Genomes"/>
        </authorList>
    </citation>
    <scope>NUCLEOTIDE SEQUENCE [LARGE SCALE GENOMIC DNA]</scope>
    <source>
        <strain evidence="3 4">A1</strain>
    </source>
</reference>
<feature type="region of interest" description="Disordered" evidence="2">
    <location>
        <begin position="172"/>
        <end position="262"/>
    </location>
</feature>
<accession>A0A5K0U982</accession>
<keyword evidence="4" id="KW-1185">Reference proteome</keyword>
<dbReference type="Pfam" id="PF19150">
    <property type="entry name" value="DUF5832"/>
    <property type="match status" value="1"/>
</dbReference>
<comment type="caution">
    <text evidence="3">The sequence shown here is derived from an EMBL/GenBank/DDBJ whole genome shotgun (WGS) entry which is preliminary data.</text>
</comment>
<keyword evidence="1" id="KW-0175">Coiled coil</keyword>
<dbReference type="InterPro" id="IPR043872">
    <property type="entry name" value="DUF5832"/>
</dbReference>
<organism evidence="3 4">
    <name type="scientific">Yasminevirus sp. GU-2018</name>
    <dbReference type="NCBI Taxonomy" id="2420051"/>
    <lineage>
        <taxon>Viruses</taxon>
        <taxon>Varidnaviria</taxon>
        <taxon>Bamfordvirae</taxon>
        <taxon>Nucleocytoviricota</taxon>
        <taxon>Megaviricetes</taxon>
        <taxon>Imitervirales</taxon>
        <taxon>Mimiviridae</taxon>
        <taxon>Klosneuvirinae</taxon>
        <taxon>Yasminevirus</taxon>
        <taxon>Yasminevirus saudimassiliense</taxon>
    </lineage>
</organism>
<feature type="compositionally biased region" description="Polar residues" evidence="2">
    <location>
        <begin position="1"/>
        <end position="17"/>
    </location>
</feature>
<dbReference type="EMBL" id="UPSH01000001">
    <property type="protein sequence ID" value="VBB18111.1"/>
    <property type="molecule type" value="Genomic_DNA"/>
</dbReference>
<proteinExistence type="predicted"/>
<protein>
    <submittedName>
        <fullName evidence="3">Uncharacterized protein</fullName>
    </submittedName>
</protein>
<evidence type="ECO:0000256" key="1">
    <source>
        <dbReference type="SAM" id="Coils"/>
    </source>
</evidence>
<feature type="compositionally biased region" description="Basic and acidic residues" evidence="2">
    <location>
        <begin position="235"/>
        <end position="262"/>
    </location>
</feature>
<evidence type="ECO:0000313" key="3">
    <source>
        <dbReference type="EMBL" id="VBB18111.1"/>
    </source>
</evidence>
<feature type="compositionally biased region" description="Low complexity" evidence="2">
    <location>
        <begin position="18"/>
        <end position="28"/>
    </location>
</feature>
<evidence type="ECO:0000256" key="2">
    <source>
        <dbReference type="SAM" id="MobiDB-lite"/>
    </source>
</evidence>
<feature type="compositionally biased region" description="Basic and acidic residues" evidence="2">
    <location>
        <begin position="179"/>
        <end position="200"/>
    </location>
</feature>
<dbReference type="Proteomes" id="UP000594342">
    <property type="component" value="Unassembled WGS sequence"/>
</dbReference>
<name>A0A5K0U982_9VIRU</name>
<evidence type="ECO:0000313" key="4">
    <source>
        <dbReference type="Proteomes" id="UP000594342"/>
    </source>
</evidence>
<feature type="region of interest" description="Disordered" evidence="2">
    <location>
        <begin position="148"/>
        <end position="167"/>
    </location>
</feature>